<keyword evidence="7" id="KW-0869">Chloride channel</keyword>
<dbReference type="GO" id="GO:0006813">
    <property type="term" value="P:potassium ion transport"/>
    <property type="evidence" value="ECO:0007669"/>
    <property type="project" value="InterPro"/>
</dbReference>
<feature type="transmembrane region" description="Helical" evidence="10">
    <location>
        <begin position="167"/>
        <end position="193"/>
    </location>
</feature>
<protein>
    <submittedName>
        <fullName evidence="12">Cl-channel voltage-gated family protein</fullName>
    </submittedName>
</protein>
<organism evidence="12 13">
    <name type="scientific">Deinococcus arcticus</name>
    <dbReference type="NCBI Taxonomy" id="2136176"/>
    <lineage>
        <taxon>Bacteria</taxon>
        <taxon>Thermotogati</taxon>
        <taxon>Deinococcota</taxon>
        <taxon>Deinococci</taxon>
        <taxon>Deinococcales</taxon>
        <taxon>Deinococcaceae</taxon>
        <taxon>Deinococcus</taxon>
    </lineage>
</organism>
<feature type="transmembrane region" description="Helical" evidence="10">
    <location>
        <begin position="325"/>
        <end position="351"/>
    </location>
</feature>
<feature type="transmembrane region" description="Helical" evidence="10">
    <location>
        <begin position="202"/>
        <end position="223"/>
    </location>
</feature>
<feature type="transmembrane region" description="Helical" evidence="10">
    <location>
        <begin position="363"/>
        <end position="389"/>
    </location>
</feature>
<dbReference type="Pfam" id="PF02080">
    <property type="entry name" value="TrkA_C"/>
    <property type="match status" value="1"/>
</dbReference>
<comment type="caution">
    <text evidence="12">The sequence shown here is derived from an EMBL/GenBank/DDBJ whole genome shotgun (WGS) entry which is preliminary data.</text>
</comment>
<sequence length="551" mass="56742">MRSPLPRAVLNRLETGRLVVLSVLLGALVGGLSIVLRLTLDLLLALGSRLTDFSPPGTTGEGGLMMAFGTAQPWGLLALPLIGALCAWLIPSAHGDPLTQLVGGYHARGQWPPLLAQLRTLGGTLLGYGSGLMVGRDSAFTLTGQLGARLMQRVTRLDSVELRTLTLAGGAAALGAVLHAPLAAAVLVAEVLYRRFEFEFEVVMPCVLAAVAGTAVYGLAFGFTPLFSLPDVQVPAAPQLPAFFLVALVATAMGWLSLLACQVLPERWTRDGPLRPVVGAVFGALTAAIAAFSTPAVLGDGSGWMQLGAAGFLGPEAAGQGAWRWLLLAIGARIALGGGVLPSVAVGGLIGTGLGSLLGIDTAVAGMVGAVAFLTVTLNVPLAAGLLAVTWGGETLLPLALVASGLAHTLSGTSGLVPTQLGARRDSPVHAGGPAWLPDTVRLRPRRTPAAAPSAPVPYDAPDGTLQEADLLPPPSSERELYRRAVPPSWHGARMQVVSLPPGVEIVGVVRDGTVRLPRPQLRLTPSDELVFLARPDAYAALEGILRLPGS</sequence>
<feature type="transmembrane region" description="Helical" evidence="10">
    <location>
        <begin position="20"/>
        <end position="40"/>
    </location>
</feature>
<dbReference type="PANTHER" id="PTHR43427">
    <property type="entry name" value="CHLORIDE CHANNEL PROTEIN CLC-E"/>
    <property type="match status" value="1"/>
</dbReference>
<feature type="transmembrane region" description="Helical" evidence="10">
    <location>
        <begin position="243"/>
        <end position="265"/>
    </location>
</feature>
<evidence type="ECO:0000256" key="6">
    <source>
        <dbReference type="ARBA" id="ARBA00023136"/>
    </source>
</evidence>
<dbReference type="InterPro" id="IPR014743">
    <property type="entry name" value="Cl-channel_core"/>
</dbReference>
<comment type="subcellular location">
    <subcellularLocation>
        <location evidence="1">Membrane</location>
        <topology evidence="1">Multi-pass membrane protein</topology>
    </subcellularLocation>
</comment>
<dbReference type="OrthoDB" id="57273at2"/>
<dbReference type="CDD" id="cd00400">
    <property type="entry name" value="Voltage_gated_ClC"/>
    <property type="match status" value="1"/>
</dbReference>
<evidence type="ECO:0000256" key="5">
    <source>
        <dbReference type="ARBA" id="ARBA00023065"/>
    </source>
</evidence>
<accession>A0A2T3WCD8</accession>
<dbReference type="SUPFAM" id="SSF116726">
    <property type="entry name" value="TrkA C-terminal domain-like"/>
    <property type="match status" value="1"/>
</dbReference>
<dbReference type="GO" id="GO:0034707">
    <property type="term" value="C:chloride channel complex"/>
    <property type="evidence" value="ECO:0007669"/>
    <property type="project" value="UniProtKB-KW"/>
</dbReference>
<dbReference type="EMBL" id="PYSV01000001">
    <property type="protein sequence ID" value="PTA69569.1"/>
    <property type="molecule type" value="Genomic_DNA"/>
</dbReference>
<dbReference type="Gene3D" id="3.30.70.1450">
    <property type="entry name" value="Regulator of K+ conductance, C-terminal domain"/>
    <property type="match status" value="1"/>
</dbReference>
<reference evidence="12 13" key="1">
    <citation type="submission" date="2018-03" db="EMBL/GenBank/DDBJ databases">
        <title>Draft genome of Deinococcus sp. OD32.</title>
        <authorList>
            <person name="Wang X.-P."/>
            <person name="Du Z.-J."/>
        </authorList>
    </citation>
    <scope>NUCLEOTIDE SEQUENCE [LARGE SCALE GENOMIC DNA]</scope>
    <source>
        <strain evidence="12 13">OD32</strain>
    </source>
</reference>
<dbReference type="AlphaFoldDB" id="A0A2T3WCD8"/>
<keyword evidence="13" id="KW-1185">Reference proteome</keyword>
<keyword evidence="2" id="KW-0813">Transport</keyword>
<dbReference type="Pfam" id="PF00654">
    <property type="entry name" value="Voltage_CLC"/>
    <property type="match status" value="1"/>
</dbReference>
<evidence type="ECO:0000256" key="3">
    <source>
        <dbReference type="ARBA" id="ARBA00022692"/>
    </source>
</evidence>
<keyword evidence="3 10" id="KW-0812">Transmembrane</keyword>
<proteinExistence type="predicted"/>
<dbReference type="InterPro" id="IPR006037">
    <property type="entry name" value="RCK_C"/>
</dbReference>
<evidence type="ECO:0000256" key="10">
    <source>
        <dbReference type="SAM" id="Phobius"/>
    </source>
</evidence>
<name>A0A2T3WCD8_9DEIO</name>
<feature type="transmembrane region" description="Helical" evidence="10">
    <location>
        <begin position="277"/>
        <end position="298"/>
    </location>
</feature>
<dbReference type="PANTHER" id="PTHR43427:SF6">
    <property type="entry name" value="CHLORIDE CHANNEL PROTEIN CLC-E"/>
    <property type="match status" value="1"/>
</dbReference>
<evidence type="ECO:0000256" key="1">
    <source>
        <dbReference type="ARBA" id="ARBA00004141"/>
    </source>
</evidence>
<dbReference type="Gene3D" id="1.10.3080.10">
    <property type="entry name" value="Clc chloride channel"/>
    <property type="match status" value="1"/>
</dbReference>
<gene>
    <name evidence="12" type="ORF">C8263_00625</name>
</gene>
<dbReference type="GO" id="GO:0005254">
    <property type="term" value="F:chloride channel activity"/>
    <property type="evidence" value="ECO:0007669"/>
    <property type="project" value="UniProtKB-KW"/>
</dbReference>
<evidence type="ECO:0000256" key="4">
    <source>
        <dbReference type="ARBA" id="ARBA00022989"/>
    </source>
</evidence>
<keyword evidence="4 10" id="KW-1133">Transmembrane helix</keyword>
<keyword evidence="8" id="KW-0868">Chloride</keyword>
<keyword evidence="6 10" id="KW-0472">Membrane</keyword>
<evidence type="ECO:0000259" key="11">
    <source>
        <dbReference type="PROSITE" id="PS51202"/>
    </source>
</evidence>
<evidence type="ECO:0000313" key="13">
    <source>
        <dbReference type="Proteomes" id="UP000240317"/>
    </source>
</evidence>
<evidence type="ECO:0000256" key="8">
    <source>
        <dbReference type="ARBA" id="ARBA00023214"/>
    </source>
</evidence>
<dbReference type="RefSeq" id="WP_107136162.1">
    <property type="nucleotide sequence ID" value="NZ_PYSV01000001.1"/>
</dbReference>
<dbReference type="InterPro" id="IPR036721">
    <property type="entry name" value="RCK_C_sf"/>
</dbReference>
<evidence type="ECO:0000313" key="12">
    <source>
        <dbReference type="EMBL" id="PTA69569.1"/>
    </source>
</evidence>
<dbReference type="SUPFAM" id="SSF81340">
    <property type="entry name" value="Clc chloride channel"/>
    <property type="match status" value="1"/>
</dbReference>
<evidence type="ECO:0000256" key="9">
    <source>
        <dbReference type="ARBA" id="ARBA00023303"/>
    </source>
</evidence>
<dbReference type="Proteomes" id="UP000240317">
    <property type="component" value="Unassembled WGS sequence"/>
</dbReference>
<dbReference type="PRINTS" id="PR00762">
    <property type="entry name" value="CLCHANNEL"/>
</dbReference>
<feature type="domain" description="RCK C-terminal" evidence="11">
    <location>
        <begin position="469"/>
        <end position="548"/>
    </location>
</feature>
<dbReference type="InterPro" id="IPR050368">
    <property type="entry name" value="ClC-type_chloride_channel"/>
</dbReference>
<keyword evidence="5" id="KW-0406">Ion transport</keyword>
<evidence type="ECO:0000256" key="2">
    <source>
        <dbReference type="ARBA" id="ARBA00022448"/>
    </source>
</evidence>
<dbReference type="InterPro" id="IPR001807">
    <property type="entry name" value="ClC"/>
</dbReference>
<dbReference type="PROSITE" id="PS51202">
    <property type="entry name" value="RCK_C"/>
    <property type="match status" value="1"/>
</dbReference>
<evidence type="ECO:0000256" key="7">
    <source>
        <dbReference type="ARBA" id="ARBA00023173"/>
    </source>
</evidence>
<feature type="transmembrane region" description="Helical" evidence="10">
    <location>
        <begin position="74"/>
        <end position="91"/>
    </location>
</feature>
<keyword evidence="9" id="KW-0407">Ion channel</keyword>
<dbReference type="GO" id="GO:0008324">
    <property type="term" value="F:monoatomic cation transmembrane transporter activity"/>
    <property type="evidence" value="ECO:0007669"/>
    <property type="project" value="InterPro"/>
</dbReference>